<dbReference type="SUPFAM" id="SSF46565">
    <property type="entry name" value="Chaperone J-domain"/>
    <property type="match status" value="1"/>
</dbReference>
<keyword evidence="6" id="KW-0802">TPR repeat</keyword>
<evidence type="ECO:0000256" key="4">
    <source>
        <dbReference type="ARBA" id="ARBA00022989"/>
    </source>
</evidence>
<dbReference type="InterPro" id="IPR001623">
    <property type="entry name" value="DnaJ_domain"/>
</dbReference>
<feature type="domain" description="J" evidence="9">
    <location>
        <begin position="113"/>
        <end position="177"/>
    </location>
</feature>
<dbReference type="SMART" id="SM00271">
    <property type="entry name" value="DnaJ"/>
    <property type="match status" value="1"/>
</dbReference>
<dbReference type="InterPro" id="IPR015399">
    <property type="entry name" value="DUF1977_DnaJ-like"/>
</dbReference>
<dbReference type="InterPro" id="IPR051100">
    <property type="entry name" value="DnaJ_subfamily_B/C"/>
</dbReference>
<dbReference type="RefSeq" id="XP_013779824.1">
    <property type="nucleotide sequence ID" value="XM_013924370.2"/>
</dbReference>
<evidence type="ECO:0000313" key="10">
    <source>
        <dbReference type="Proteomes" id="UP000694941"/>
    </source>
</evidence>
<protein>
    <submittedName>
        <fullName evidence="11">DnaJ homolog subfamily B member 12-like</fullName>
    </submittedName>
</protein>
<dbReference type="PROSITE" id="PS50076">
    <property type="entry name" value="DNAJ_2"/>
    <property type="match status" value="1"/>
</dbReference>
<dbReference type="PROSITE" id="PS50005">
    <property type="entry name" value="TPR"/>
    <property type="match status" value="1"/>
</dbReference>
<feature type="region of interest" description="Disordered" evidence="7">
    <location>
        <begin position="54"/>
        <end position="92"/>
    </location>
</feature>
<feature type="repeat" description="TPR" evidence="6">
    <location>
        <begin position="8"/>
        <end position="41"/>
    </location>
</feature>
<dbReference type="GeneID" id="106464206"/>
<dbReference type="Gene3D" id="1.10.287.110">
    <property type="entry name" value="DnaJ domain"/>
    <property type="match status" value="1"/>
</dbReference>
<comment type="subcellular location">
    <subcellularLocation>
        <location evidence="1">Endoplasmic reticulum membrane</location>
        <topology evidence="1">Single-pass membrane protein</topology>
    </subcellularLocation>
</comment>
<dbReference type="InterPro" id="IPR019734">
    <property type="entry name" value="TPR_rpt"/>
</dbReference>
<organism evidence="10 11">
    <name type="scientific">Limulus polyphemus</name>
    <name type="common">Atlantic horseshoe crab</name>
    <dbReference type="NCBI Taxonomy" id="6850"/>
    <lineage>
        <taxon>Eukaryota</taxon>
        <taxon>Metazoa</taxon>
        <taxon>Ecdysozoa</taxon>
        <taxon>Arthropoda</taxon>
        <taxon>Chelicerata</taxon>
        <taxon>Merostomata</taxon>
        <taxon>Xiphosura</taxon>
        <taxon>Limulidae</taxon>
        <taxon>Limulus</taxon>
    </lineage>
</organism>
<dbReference type="Pfam" id="PF09320">
    <property type="entry name" value="DUF1977"/>
    <property type="match status" value="1"/>
</dbReference>
<dbReference type="PRINTS" id="PR00625">
    <property type="entry name" value="JDOMAIN"/>
</dbReference>
<dbReference type="PROSITE" id="PS00636">
    <property type="entry name" value="DNAJ_1"/>
    <property type="match status" value="1"/>
</dbReference>
<keyword evidence="3" id="KW-0256">Endoplasmic reticulum</keyword>
<feature type="compositionally biased region" description="Polar residues" evidence="7">
    <location>
        <begin position="56"/>
        <end position="72"/>
    </location>
</feature>
<evidence type="ECO:0000313" key="11">
    <source>
        <dbReference type="RefSeq" id="XP_013779824.1"/>
    </source>
</evidence>
<dbReference type="CDD" id="cd06257">
    <property type="entry name" value="DnaJ"/>
    <property type="match status" value="1"/>
</dbReference>
<dbReference type="Pfam" id="PF00226">
    <property type="entry name" value="DnaJ"/>
    <property type="match status" value="1"/>
</dbReference>
<evidence type="ECO:0000256" key="1">
    <source>
        <dbReference type="ARBA" id="ARBA00004389"/>
    </source>
</evidence>
<dbReference type="InterPro" id="IPR036869">
    <property type="entry name" value="J_dom_sf"/>
</dbReference>
<dbReference type="Proteomes" id="UP000694941">
    <property type="component" value="Unplaced"/>
</dbReference>
<keyword evidence="2 8" id="KW-0812">Transmembrane</keyword>
<evidence type="ECO:0000256" key="7">
    <source>
        <dbReference type="SAM" id="MobiDB-lite"/>
    </source>
</evidence>
<name>A0ABM1BDK3_LIMPO</name>
<accession>A0ABM1BDK3</accession>
<evidence type="ECO:0000259" key="9">
    <source>
        <dbReference type="PROSITE" id="PS50076"/>
    </source>
</evidence>
<evidence type="ECO:0000256" key="8">
    <source>
        <dbReference type="SAM" id="Phobius"/>
    </source>
</evidence>
<evidence type="ECO:0000256" key="6">
    <source>
        <dbReference type="PROSITE-ProRule" id="PRU00339"/>
    </source>
</evidence>
<dbReference type="InterPro" id="IPR018253">
    <property type="entry name" value="DnaJ_domain_CS"/>
</dbReference>
<feature type="transmembrane region" description="Helical" evidence="8">
    <location>
        <begin position="251"/>
        <end position="272"/>
    </location>
</feature>
<gene>
    <name evidence="11" type="primary">LOC106464206</name>
</gene>
<dbReference type="PANTHER" id="PTHR43908:SF3">
    <property type="entry name" value="AT29763P-RELATED"/>
    <property type="match status" value="1"/>
</dbReference>
<reference evidence="11" key="1">
    <citation type="submission" date="2025-08" db="UniProtKB">
        <authorList>
            <consortium name="RefSeq"/>
        </authorList>
    </citation>
    <scope>IDENTIFICATION</scope>
    <source>
        <tissue evidence="11">Muscle</tissue>
    </source>
</reference>
<sequence length="377" mass="43723">MEGNKDECEKCIELALKYLNDGNTEKAMKFLEKAEQLYPTDRAKDILDLLKKLNDSTSPNNNKNCQGETHGSPTFRRRKTSGSRTSEEHKERMKIEYTQEQVEAVQRIKQCKNYYEILGVTKEAGESDLKKQYRKLALQFHPDKNKTPGAAEAFKAIGNAFAVLSDTEKRKQYDLYGSEEAQARRQQSRTFQDGYYEYSRGFEADMSAEELFNIFFGGGYPSGGVYVRRGNRWHSNRQQNETHNDQSGHSVLLQMMPILILVCLSLMSSFFVSEPAYSLVRSSKYIYERKTNNLKVPFYVKENFASEYQGSIRRIETQVEGEYVTNLRTSCFRERNYKESMIWRARSFRDRDLEEKAKRLGTPSCEALNDLYSRQGG</sequence>
<evidence type="ECO:0000256" key="5">
    <source>
        <dbReference type="ARBA" id="ARBA00023136"/>
    </source>
</evidence>
<keyword evidence="5 8" id="KW-0472">Membrane</keyword>
<evidence type="ECO:0000256" key="3">
    <source>
        <dbReference type="ARBA" id="ARBA00022824"/>
    </source>
</evidence>
<keyword evidence="10" id="KW-1185">Reference proteome</keyword>
<keyword evidence="4 8" id="KW-1133">Transmembrane helix</keyword>
<dbReference type="PANTHER" id="PTHR43908">
    <property type="entry name" value="AT29763P-RELATED"/>
    <property type="match status" value="1"/>
</dbReference>
<evidence type="ECO:0000256" key="2">
    <source>
        <dbReference type="ARBA" id="ARBA00022692"/>
    </source>
</evidence>
<proteinExistence type="predicted"/>